<dbReference type="PANTHER" id="PTHR47099">
    <property type="entry name" value="METHYLCOBAMIDE:COM METHYLTRANSFERASE MTBA"/>
    <property type="match status" value="1"/>
</dbReference>
<dbReference type="Pfam" id="PF01208">
    <property type="entry name" value="URO-D"/>
    <property type="match status" value="1"/>
</dbReference>
<organism evidence="2">
    <name type="scientific">marine sediment metagenome</name>
    <dbReference type="NCBI Taxonomy" id="412755"/>
    <lineage>
        <taxon>unclassified sequences</taxon>
        <taxon>metagenomes</taxon>
        <taxon>ecological metagenomes</taxon>
    </lineage>
</organism>
<evidence type="ECO:0000313" key="2">
    <source>
        <dbReference type="EMBL" id="GAI47362.1"/>
    </source>
</evidence>
<evidence type="ECO:0000259" key="1">
    <source>
        <dbReference type="Pfam" id="PF01208"/>
    </source>
</evidence>
<dbReference type="InterPro" id="IPR052024">
    <property type="entry name" value="Methanogen_methyltrans"/>
</dbReference>
<comment type="caution">
    <text evidence="2">The sequence shown here is derived from an EMBL/GenBank/DDBJ whole genome shotgun (WGS) entry which is preliminary data.</text>
</comment>
<proteinExistence type="predicted"/>
<sequence>MAKEKGALSGIHICGDTAPLIPQLDTLGADILSIEDITLNAQTVKMGGVSTTTILHGNSTAIREEVSRALQEPRLILSTSCDVPVETNPDNIKEMIGWAHEYTDN</sequence>
<accession>X1NTI1</accession>
<dbReference type="GO" id="GO:0006779">
    <property type="term" value="P:porphyrin-containing compound biosynthetic process"/>
    <property type="evidence" value="ECO:0007669"/>
    <property type="project" value="InterPro"/>
</dbReference>
<dbReference type="InterPro" id="IPR038071">
    <property type="entry name" value="UROD/MetE-like_sf"/>
</dbReference>
<dbReference type="SUPFAM" id="SSF51726">
    <property type="entry name" value="UROD/MetE-like"/>
    <property type="match status" value="1"/>
</dbReference>
<dbReference type="EMBL" id="BARV01038360">
    <property type="protein sequence ID" value="GAI47362.1"/>
    <property type="molecule type" value="Genomic_DNA"/>
</dbReference>
<dbReference type="PANTHER" id="PTHR47099:SF1">
    <property type="entry name" value="METHYLCOBAMIDE:COM METHYLTRANSFERASE MTBA"/>
    <property type="match status" value="1"/>
</dbReference>
<feature type="domain" description="Uroporphyrinogen decarboxylase (URO-D)" evidence="1">
    <location>
        <begin position="8"/>
        <end position="102"/>
    </location>
</feature>
<protein>
    <recommendedName>
        <fullName evidence="1">Uroporphyrinogen decarboxylase (URO-D) domain-containing protein</fullName>
    </recommendedName>
</protein>
<name>X1NTI1_9ZZZZ</name>
<dbReference type="AlphaFoldDB" id="X1NTI1"/>
<dbReference type="GO" id="GO:0004853">
    <property type="term" value="F:uroporphyrinogen decarboxylase activity"/>
    <property type="evidence" value="ECO:0007669"/>
    <property type="project" value="InterPro"/>
</dbReference>
<reference evidence="2" key="1">
    <citation type="journal article" date="2014" name="Front. Microbiol.">
        <title>High frequency of phylogenetically diverse reductive dehalogenase-homologous genes in deep subseafloor sedimentary metagenomes.</title>
        <authorList>
            <person name="Kawai M."/>
            <person name="Futagami T."/>
            <person name="Toyoda A."/>
            <person name="Takaki Y."/>
            <person name="Nishi S."/>
            <person name="Hori S."/>
            <person name="Arai W."/>
            <person name="Tsubouchi T."/>
            <person name="Morono Y."/>
            <person name="Uchiyama I."/>
            <person name="Ito T."/>
            <person name="Fujiyama A."/>
            <person name="Inagaki F."/>
            <person name="Takami H."/>
        </authorList>
    </citation>
    <scope>NUCLEOTIDE SEQUENCE</scope>
    <source>
        <strain evidence="2">Expedition CK06-06</strain>
    </source>
</reference>
<dbReference type="InterPro" id="IPR000257">
    <property type="entry name" value="Uroporphyrinogen_deCOase"/>
</dbReference>
<dbReference type="Gene3D" id="3.20.20.210">
    <property type="match status" value="1"/>
</dbReference>
<gene>
    <name evidence="2" type="ORF">S06H3_59120</name>
</gene>